<evidence type="ECO:0000256" key="1">
    <source>
        <dbReference type="SAM" id="SignalP"/>
    </source>
</evidence>
<reference evidence="2" key="5">
    <citation type="journal article" date="2021" name="G3 (Bethesda)">
        <title>Aegilops tauschii genome assembly Aet v5.0 features greater sequence contiguity and improved annotation.</title>
        <authorList>
            <person name="Wang L."/>
            <person name="Zhu T."/>
            <person name="Rodriguez J.C."/>
            <person name="Deal K.R."/>
            <person name="Dubcovsky J."/>
            <person name="McGuire P.E."/>
            <person name="Lux T."/>
            <person name="Spannagl M."/>
            <person name="Mayer K.F.X."/>
            <person name="Baldrich P."/>
            <person name="Meyers B.C."/>
            <person name="Huo N."/>
            <person name="Gu Y.Q."/>
            <person name="Zhou H."/>
            <person name="Devos K.M."/>
            <person name="Bennetzen J.L."/>
            <person name="Unver T."/>
            <person name="Budak H."/>
            <person name="Gulick P.J."/>
            <person name="Galiba G."/>
            <person name="Kalapos B."/>
            <person name="Nelson D.R."/>
            <person name="Li P."/>
            <person name="You F.M."/>
            <person name="Luo M.C."/>
            <person name="Dvorak J."/>
        </authorList>
    </citation>
    <scope>NUCLEOTIDE SEQUENCE [LARGE SCALE GENOMIC DNA]</scope>
    <source>
        <strain evidence="2">cv. AL8/78</strain>
    </source>
</reference>
<protein>
    <submittedName>
        <fullName evidence="2">Uncharacterized protein</fullName>
    </submittedName>
</protein>
<reference evidence="3" key="2">
    <citation type="journal article" date="2017" name="Nat. Plants">
        <title>The Aegilops tauschii genome reveals multiple impacts of transposons.</title>
        <authorList>
            <person name="Zhao G."/>
            <person name="Zou C."/>
            <person name="Li K."/>
            <person name="Wang K."/>
            <person name="Li T."/>
            <person name="Gao L."/>
            <person name="Zhang X."/>
            <person name="Wang H."/>
            <person name="Yang Z."/>
            <person name="Liu X."/>
            <person name="Jiang W."/>
            <person name="Mao L."/>
            <person name="Kong X."/>
            <person name="Jiao Y."/>
            <person name="Jia J."/>
        </authorList>
    </citation>
    <scope>NUCLEOTIDE SEQUENCE [LARGE SCALE GENOMIC DNA]</scope>
    <source>
        <strain evidence="3">cv. AL8/78</strain>
    </source>
</reference>
<reference evidence="3" key="1">
    <citation type="journal article" date="2014" name="Science">
        <title>Ancient hybridizations among the ancestral genomes of bread wheat.</title>
        <authorList>
            <consortium name="International Wheat Genome Sequencing Consortium,"/>
            <person name="Marcussen T."/>
            <person name="Sandve S.R."/>
            <person name="Heier L."/>
            <person name="Spannagl M."/>
            <person name="Pfeifer M."/>
            <person name="Jakobsen K.S."/>
            <person name="Wulff B.B."/>
            <person name="Steuernagel B."/>
            <person name="Mayer K.F."/>
            <person name="Olsen O.A."/>
        </authorList>
    </citation>
    <scope>NUCLEOTIDE SEQUENCE [LARGE SCALE GENOMIC DNA]</scope>
    <source>
        <strain evidence="3">cv. AL8/78</strain>
    </source>
</reference>
<dbReference type="Proteomes" id="UP000015105">
    <property type="component" value="Chromosome 1D"/>
</dbReference>
<name>A0A452YNW1_AEGTS</name>
<proteinExistence type="predicted"/>
<reference evidence="2" key="4">
    <citation type="submission" date="2019-03" db="UniProtKB">
        <authorList>
            <consortium name="EnsemblPlants"/>
        </authorList>
    </citation>
    <scope>IDENTIFICATION</scope>
</reference>
<feature type="chain" id="PRO_5019405838" evidence="1">
    <location>
        <begin position="19"/>
        <end position="44"/>
    </location>
</feature>
<sequence>MCLGQLAIFLFRFGGVHTKRQDLVCNYLKKSHVVHLYEDLWFAV</sequence>
<keyword evidence="1" id="KW-0732">Signal</keyword>
<accession>A0A452YNW1</accession>
<dbReference type="Gramene" id="AET1Gv20483300.3">
    <property type="protein sequence ID" value="AET1Gv20483300.3"/>
    <property type="gene ID" value="AET1Gv20483300"/>
</dbReference>
<evidence type="ECO:0000313" key="2">
    <source>
        <dbReference type="EnsemblPlants" id="AET1Gv20483300.3"/>
    </source>
</evidence>
<organism evidence="2 3">
    <name type="scientific">Aegilops tauschii subsp. strangulata</name>
    <name type="common">Goatgrass</name>
    <dbReference type="NCBI Taxonomy" id="200361"/>
    <lineage>
        <taxon>Eukaryota</taxon>
        <taxon>Viridiplantae</taxon>
        <taxon>Streptophyta</taxon>
        <taxon>Embryophyta</taxon>
        <taxon>Tracheophyta</taxon>
        <taxon>Spermatophyta</taxon>
        <taxon>Magnoliopsida</taxon>
        <taxon>Liliopsida</taxon>
        <taxon>Poales</taxon>
        <taxon>Poaceae</taxon>
        <taxon>BOP clade</taxon>
        <taxon>Pooideae</taxon>
        <taxon>Triticodae</taxon>
        <taxon>Triticeae</taxon>
        <taxon>Triticinae</taxon>
        <taxon>Aegilops</taxon>
    </lineage>
</organism>
<feature type="signal peptide" evidence="1">
    <location>
        <begin position="1"/>
        <end position="18"/>
    </location>
</feature>
<dbReference type="EnsemblPlants" id="AET1Gv20483300.3">
    <property type="protein sequence ID" value="AET1Gv20483300.3"/>
    <property type="gene ID" value="AET1Gv20483300"/>
</dbReference>
<reference evidence="2" key="3">
    <citation type="journal article" date="2017" name="Nature">
        <title>Genome sequence of the progenitor of the wheat D genome Aegilops tauschii.</title>
        <authorList>
            <person name="Luo M.C."/>
            <person name="Gu Y.Q."/>
            <person name="Puiu D."/>
            <person name="Wang H."/>
            <person name="Twardziok S.O."/>
            <person name="Deal K.R."/>
            <person name="Huo N."/>
            <person name="Zhu T."/>
            <person name="Wang L."/>
            <person name="Wang Y."/>
            <person name="McGuire P.E."/>
            <person name="Liu S."/>
            <person name="Long H."/>
            <person name="Ramasamy R.K."/>
            <person name="Rodriguez J.C."/>
            <person name="Van S.L."/>
            <person name="Yuan L."/>
            <person name="Wang Z."/>
            <person name="Xia Z."/>
            <person name="Xiao L."/>
            <person name="Anderson O.D."/>
            <person name="Ouyang S."/>
            <person name="Liang Y."/>
            <person name="Zimin A.V."/>
            <person name="Pertea G."/>
            <person name="Qi P."/>
            <person name="Bennetzen J.L."/>
            <person name="Dai X."/>
            <person name="Dawson M.W."/>
            <person name="Muller H.G."/>
            <person name="Kugler K."/>
            <person name="Rivarola-Duarte L."/>
            <person name="Spannagl M."/>
            <person name="Mayer K.F.X."/>
            <person name="Lu F.H."/>
            <person name="Bevan M.W."/>
            <person name="Leroy P."/>
            <person name="Li P."/>
            <person name="You F.M."/>
            <person name="Sun Q."/>
            <person name="Liu Z."/>
            <person name="Lyons E."/>
            <person name="Wicker T."/>
            <person name="Salzberg S.L."/>
            <person name="Devos K.M."/>
            <person name="Dvorak J."/>
        </authorList>
    </citation>
    <scope>NUCLEOTIDE SEQUENCE [LARGE SCALE GENOMIC DNA]</scope>
    <source>
        <strain evidence="2">cv. AL8/78</strain>
    </source>
</reference>
<keyword evidence="3" id="KW-1185">Reference proteome</keyword>
<dbReference type="AlphaFoldDB" id="A0A452YNW1"/>
<evidence type="ECO:0000313" key="3">
    <source>
        <dbReference type="Proteomes" id="UP000015105"/>
    </source>
</evidence>